<gene>
    <name evidence="3" type="ORF">FM110_03875</name>
</gene>
<dbReference type="RefSeq" id="WP_087102832.1">
    <property type="nucleotide sequence ID" value="NZ_FWFG01000035.1"/>
</dbReference>
<feature type="chain" id="PRO_5039339995" evidence="2">
    <location>
        <begin position="29"/>
        <end position="268"/>
    </location>
</feature>
<keyword evidence="4" id="KW-1185">Reference proteome</keyword>
<keyword evidence="2" id="KW-0732">Signal</keyword>
<name>A0A1X6WXU4_9MICO</name>
<proteinExistence type="predicted"/>
<evidence type="ECO:0000313" key="3">
    <source>
        <dbReference type="EMBL" id="SLM89614.1"/>
    </source>
</evidence>
<organism evidence="3 4">
    <name type="scientific">Brachybacterium nesterenkovii</name>
    <dbReference type="NCBI Taxonomy" id="47847"/>
    <lineage>
        <taxon>Bacteria</taxon>
        <taxon>Bacillati</taxon>
        <taxon>Actinomycetota</taxon>
        <taxon>Actinomycetes</taxon>
        <taxon>Micrococcales</taxon>
        <taxon>Dermabacteraceae</taxon>
        <taxon>Brachybacterium</taxon>
    </lineage>
</organism>
<feature type="region of interest" description="Disordered" evidence="1">
    <location>
        <begin position="32"/>
        <end position="71"/>
    </location>
</feature>
<sequence>MLGAAVLGAPLRALAVPTLLCASALALAGCDPQPVDSSSSRSAAVGTEAPTASASVVPTPTSDTSSTGMRIPTVEVASGLPEGLGPDPASPVVPEATLVTLLSERLTDSISGTLRTVVCDGDLEPGGADQVTCRATTDSAGGTTDWLAYATHTVGGQPAVLWLQGDALAPEFMALLAAPGVTVSAISIGPGYGGDPLDAATVRTDAERVLGEEGAAAVLSGCEGTLDFDVFEPVACTGTAAGAPIRALVLPGKILGGDPGLIVLTQPA</sequence>
<evidence type="ECO:0000256" key="1">
    <source>
        <dbReference type="SAM" id="MobiDB-lite"/>
    </source>
</evidence>
<dbReference type="EMBL" id="FWFG01000035">
    <property type="protein sequence ID" value="SLM89614.1"/>
    <property type="molecule type" value="Genomic_DNA"/>
</dbReference>
<accession>A0A1X6WXU4</accession>
<dbReference type="OrthoDB" id="4794089at2"/>
<evidence type="ECO:0000313" key="4">
    <source>
        <dbReference type="Proteomes" id="UP000195981"/>
    </source>
</evidence>
<evidence type="ECO:0000256" key="2">
    <source>
        <dbReference type="SAM" id="SignalP"/>
    </source>
</evidence>
<dbReference type="Proteomes" id="UP000195981">
    <property type="component" value="Unassembled WGS sequence"/>
</dbReference>
<protein>
    <submittedName>
        <fullName evidence="3">Uncharacterized protein</fullName>
    </submittedName>
</protein>
<dbReference type="AlphaFoldDB" id="A0A1X6WXU4"/>
<feature type="compositionally biased region" description="Low complexity" evidence="1">
    <location>
        <begin position="55"/>
        <end position="67"/>
    </location>
</feature>
<feature type="signal peptide" evidence="2">
    <location>
        <begin position="1"/>
        <end position="28"/>
    </location>
</feature>
<reference evidence="3 4" key="1">
    <citation type="submission" date="2017-02" db="EMBL/GenBank/DDBJ databases">
        <authorList>
            <person name="Peterson S.W."/>
        </authorList>
    </citation>
    <scope>NUCLEOTIDE SEQUENCE [LARGE SCALE GENOMIC DNA]</scope>
    <source>
        <strain evidence="3 4">CIP104813</strain>
    </source>
</reference>